<sequence length="1291" mass="144191">MAPAEENNNNFLGDPRPDEKLNYEDDIKCSGSSSTTVGKATYDTDDITHSQAAELQDLARQLSRVSRQGGPDVEKEHQQVINPFLDPEADPQLNPDDKGFNVAKWLKTILQITSRDPERYPKRTAGVSFRNMNVYGYGTAADYQSDVGNLPLKAWSGIMSLLGLRKKVRIDILKDFEGLVKSGEMLIVLGRPGSGCSTLLRTLSGETHGLYLDEGNDIQYQGISWKQMHKNFRGEVIYQAETETHFPQMTVGDTLYFAARARAPANRLPGVSREQYAIHMRSMVMSMLSLSHTINTQVGNEYIRGVSGGERKRISIAETTLSGSPLQCWDNSTRGLDSANALEFVKSLRLSTKYSGTTAVVAIYQAGQAIYDIFDKAVVLYEGHQIYFGNAVRAKEYFIEMGFECPSRQTTADFLTSVTSPSERRIRPGFESRVPQTPAEFAQRWKESEDRRTLLQEIDEYNKAYPLHGEQLQIFQASRSAEKSKTASKHSPYTLSYPMEIKLCMWRGFQRLKGDMSMTLTSIIGNIIMSLIIASVFYNQQATTDSFFSRGSLLFFAILMNAFASSLEILTLWHQRPIVEKHYINPIQYAFESLMINEFHNREFDCASYIPSGPAYANVSGSSKICAAKGAMAGKTTVSGDIFLRETYSYQASHMWRNYGIIIAFLLFFLVVHIVATELVSAKPSKGEILVFPKGKVPAFLKQSKKSDDPEAASTQEKKSVESSGHDQTAAIVKQTSIFHWESVCYDIKIKKETRRILNNVDGWVKPGTLTALMGVSGAGKTTLLDVLANRVTMGVVTGEMLVDGRLRDDSFQRKTGYVQQQDLHLEISTVREALQFSALLRQPNTTPREEKIAYVEEVIKMLGMEEYANAVVGVLGEGLNVEQRKRLTIGVEIAAKPDLLLFFDEPTSGLDSQTAWSICTLMRKLADHGQAVLCTIHQPSAMLMQEFDRLLFLASGGRTVYFGELGKHMTTLIEYFESKGAPKCPPDANPAEWMLEVIGAAPGSKTDIDWPAVWRDSEERVEVRRHLAELKAELSQKPQAPRLAGYGEFAMPLWKQYLIVQRRTFQQYWRSPDYIYSKACLAIVPTLFIGFTFYKEQISLQGIQNQISTFSSMVIAGIEQAETGGNIAQLCFSLTLVFCGVLVSPTAMPGFWIFMYRLSPFTYFVSAVLSTGVGRTDIVCAANEVLRLAPAAGQTCKEYLTPYTTYAGGRILNPEATDMCEFCAVADTDTFLKGLNIIFDERWRNIGILFGYIAFNMIGAIGLYWLLRVPKKKSGVKQGQEPKQEAGAKA</sequence>
<comment type="subcellular location">
    <subcellularLocation>
        <location evidence="1">Cell membrane</location>
        <topology evidence="1">Multi-pass membrane protein</topology>
    </subcellularLocation>
</comment>
<dbReference type="VEuPathDB" id="FungiDB:MCYG_07449"/>
<dbReference type="EMBL" id="DS995707">
    <property type="protein sequence ID" value="EEQ34630.1"/>
    <property type="molecule type" value="Genomic_DNA"/>
</dbReference>
<dbReference type="GeneID" id="9225753"/>
<evidence type="ECO:0000256" key="11">
    <source>
        <dbReference type="ARBA" id="ARBA00047823"/>
    </source>
</evidence>
<evidence type="ECO:0000256" key="13">
    <source>
        <dbReference type="ARBA" id="ARBA00049037"/>
    </source>
</evidence>
<evidence type="ECO:0000259" key="16">
    <source>
        <dbReference type="PROSITE" id="PS50893"/>
    </source>
</evidence>
<name>C5FYN2_ARTOC</name>
<protein>
    <submittedName>
        <fullName evidence="17">ABC transporter</fullName>
    </submittedName>
</protein>
<evidence type="ECO:0000256" key="6">
    <source>
        <dbReference type="ARBA" id="ARBA00022741"/>
    </source>
</evidence>
<dbReference type="Pfam" id="PF14510">
    <property type="entry name" value="ABC_trans_N"/>
    <property type="match status" value="1"/>
</dbReference>
<evidence type="ECO:0000313" key="17">
    <source>
        <dbReference type="EMBL" id="EEQ34630.1"/>
    </source>
</evidence>
<comment type="similarity">
    <text evidence="2">Belongs to the ABC transporter superfamily. ABCG family. PDR (TC 3.A.1.205) subfamily.</text>
</comment>
<keyword evidence="6" id="KW-0547">Nucleotide-binding</keyword>
<feature type="transmembrane region" description="Helical" evidence="15">
    <location>
        <begin position="1131"/>
        <end position="1155"/>
    </location>
</feature>
<dbReference type="GO" id="GO:0016887">
    <property type="term" value="F:ATP hydrolysis activity"/>
    <property type="evidence" value="ECO:0007669"/>
    <property type="project" value="InterPro"/>
</dbReference>
<dbReference type="FunFam" id="3.40.50.300:FF:000054">
    <property type="entry name" value="ABC multidrug transporter atrF"/>
    <property type="match status" value="1"/>
</dbReference>
<dbReference type="OrthoDB" id="245989at2759"/>
<evidence type="ECO:0000256" key="7">
    <source>
        <dbReference type="ARBA" id="ARBA00022840"/>
    </source>
</evidence>
<dbReference type="Proteomes" id="UP000002035">
    <property type="component" value="Unassembled WGS sequence"/>
</dbReference>
<reference evidence="18" key="1">
    <citation type="journal article" date="2012" name="MBio">
        <title>Comparative genome analysis of Trichophyton rubrum and related dermatophytes reveals candidate genes involved in infection.</title>
        <authorList>
            <person name="Martinez D.A."/>
            <person name="Oliver B.G."/>
            <person name="Graeser Y."/>
            <person name="Goldberg J.M."/>
            <person name="Li W."/>
            <person name="Martinez-Rossi N.M."/>
            <person name="Monod M."/>
            <person name="Shelest E."/>
            <person name="Barton R.C."/>
            <person name="Birch E."/>
            <person name="Brakhage A.A."/>
            <person name="Chen Z."/>
            <person name="Gurr S.J."/>
            <person name="Heiman D."/>
            <person name="Heitman J."/>
            <person name="Kosti I."/>
            <person name="Rossi A."/>
            <person name="Saif S."/>
            <person name="Samalova M."/>
            <person name="Saunders C.W."/>
            <person name="Shea T."/>
            <person name="Summerbell R.C."/>
            <person name="Xu J."/>
            <person name="Young S."/>
            <person name="Zeng Q."/>
            <person name="Birren B.W."/>
            <person name="Cuomo C.A."/>
            <person name="White T.C."/>
        </authorList>
    </citation>
    <scope>NUCLEOTIDE SEQUENCE [LARGE SCALE GENOMIC DNA]</scope>
    <source>
        <strain evidence="18">ATCC MYA-4605 / CBS 113480</strain>
    </source>
</reference>
<feature type="transmembrane region" description="Helical" evidence="15">
    <location>
        <begin position="517"/>
        <end position="538"/>
    </location>
</feature>
<dbReference type="CDD" id="cd03232">
    <property type="entry name" value="ABCG_PDR_domain2"/>
    <property type="match status" value="1"/>
</dbReference>
<feature type="transmembrane region" description="Helical" evidence="15">
    <location>
        <begin position="1075"/>
        <end position="1095"/>
    </location>
</feature>
<dbReference type="InterPro" id="IPR027417">
    <property type="entry name" value="P-loop_NTPase"/>
</dbReference>
<feature type="region of interest" description="Disordered" evidence="14">
    <location>
        <begin position="703"/>
        <end position="727"/>
    </location>
</feature>
<evidence type="ECO:0000256" key="1">
    <source>
        <dbReference type="ARBA" id="ARBA00004651"/>
    </source>
</evidence>
<dbReference type="eggNOG" id="KOG0065">
    <property type="taxonomic scope" value="Eukaryota"/>
</dbReference>
<feature type="compositionally biased region" description="Polar residues" evidence="14">
    <location>
        <begin position="1"/>
        <end position="11"/>
    </location>
</feature>
<keyword evidence="5 15" id="KW-0812">Transmembrane</keyword>
<dbReference type="Pfam" id="PF01061">
    <property type="entry name" value="ABC2_membrane"/>
    <property type="match status" value="2"/>
</dbReference>
<dbReference type="Pfam" id="PF19055">
    <property type="entry name" value="ABC2_membrane_7"/>
    <property type="match status" value="1"/>
</dbReference>
<feature type="transmembrane region" description="Helical" evidence="15">
    <location>
        <begin position="659"/>
        <end position="676"/>
    </location>
</feature>
<feature type="region of interest" description="Disordered" evidence="14">
    <location>
        <begin position="1"/>
        <end position="41"/>
    </location>
</feature>
<keyword evidence="7" id="KW-0067">ATP-binding</keyword>
<dbReference type="InterPro" id="IPR043926">
    <property type="entry name" value="ABCG_dom"/>
</dbReference>
<feature type="domain" description="ABC transporter" evidence="16">
    <location>
        <begin position="739"/>
        <end position="982"/>
    </location>
</feature>
<dbReference type="Pfam" id="PF06422">
    <property type="entry name" value="PDR_CDR"/>
    <property type="match status" value="1"/>
</dbReference>
<dbReference type="SMART" id="SM00382">
    <property type="entry name" value="AAA"/>
    <property type="match status" value="2"/>
</dbReference>
<evidence type="ECO:0000256" key="5">
    <source>
        <dbReference type="ARBA" id="ARBA00022692"/>
    </source>
</evidence>
<dbReference type="PANTHER" id="PTHR19241">
    <property type="entry name" value="ATP-BINDING CASSETTE TRANSPORTER"/>
    <property type="match status" value="1"/>
</dbReference>
<dbReference type="InterPro" id="IPR029481">
    <property type="entry name" value="ABC_trans_N"/>
</dbReference>
<dbReference type="FunFam" id="3.40.50.300:FF:000881">
    <property type="entry name" value="ABC multidrug transporter A-1"/>
    <property type="match status" value="1"/>
</dbReference>
<evidence type="ECO:0000256" key="12">
    <source>
        <dbReference type="ARBA" id="ARBA00047981"/>
    </source>
</evidence>
<comment type="catalytic activity">
    <reaction evidence="11">
        <text>voriconazole(in) + ATP + H2O = voriconazole(out) + ADP + phosphate + H(+)</text>
        <dbReference type="Rhea" id="RHEA:61912"/>
        <dbReference type="ChEBI" id="CHEBI:10023"/>
        <dbReference type="ChEBI" id="CHEBI:15377"/>
        <dbReference type="ChEBI" id="CHEBI:15378"/>
        <dbReference type="ChEBI" id="CHEBI:30616"/>
        <dbReference type="ChEBI" id="CHEBI:43474"/>
        <dbReference type="ChEBI" id="CHEBI:456216"/>
    </reaction>
    <physiologicalReaction direction="left-to-right" evidence="11">
        <dbReference type="Rhea" id="RHEA:61913"/>
    </physiologicalReaction>
</comment>
<dbReference type="InterPro" id="IPR034003">
    <property type="entry name" value="ABCG_PDR_2"/>
</dbReference>
<dbReference type="PROSITE" id="PS50893">
    <property type="entry name" value="ABC_TRANSPORTER_2"/>
    <property type="match status" value="2"/>
</dbReference>
<dbReference type="InterPro" id="IPR017871">
    <property type="entry name" value="ABC_transporter-like_CS"/>
</dbReference>
<evidence type="ECO:0000256" key="15">
    <source>
        <dbReference type="SAM" id="Phobius"/>
    </source>
</evidence>
<dbReference type="InterPro" id="IPR003593">
    <property type="entry name" value="AAA+_ATPase"/>
</dbReference>
<feature type="transmembrane region" description="Helical" evidence="15">
    <location>
        <begin position="553"/>
        <end position="573"/>
    </location>
</feature>
<dbReference type="RefSeq" id="XP_002843666.1">
    <property type="nucleotide sequence ID" value="XM_002843620.1"/>
</dbReference>
<dbReference type="PROSITE" id="PS00211">
    <property type="entry name" value="ABC_TRANSPORTER_1"/>
    <property type="match status" value="1"/>
</dbReference>
<feature type="compositionally biased region" description="Basic and acidic residues" evidence="14">
    <location>
        <begin position="716"/>
        <end position="725"/>
    </location>
</feature>
<keyword evidence="9 15" id="KW-0472">Membrane</keyword>
<dbReference type="HOGENOM" id="CLU_000604_35_0_1"/>
<evidence type="ECO:0000256" key="10">
    <source>
        <dbReference type="ARBA" id="ARBA00047646"/>
    </source>
</evidence>
<dbReference type="CDD" id="cd03233">
    <property type="entry name" value="ABCG_PDR_domain1"/>
    <property type="match status" value="1"/>
</dbReference>
<dbReference type="Gene3D" id="3.40.50.300">
    <property type="entry name" value="P-loop containing nucleotide triphosphate hydrolases"/>
    <property type="match status" value="2"/>
</dbReference>
<dbReference type="InterPro" id="IPR013525">
    <property type="entry name" value="ABC2_TM"/>
</dbReference>
<evidence type="ECO:0000256" key="2">
    <source>
        <dbReference type="ARBA" id="ARBA00006012"/>
    </source>
</evidence>
<keyword evidence="8 15" id="KW-1133">Transmembrane helix</keyword>
<evidence type="ECO:0000256" key="9">
    <source>
        <dbReference type="ARBA" id="ARBA00023136"/>
    </source>
</evidence>
<dbReference type="InterPro" id="IPR003439">
    <property type="entry name" value="ABC_transporter-like_ATP-bd"/>
</dbReference>
<feature type="domain" description="ABC transporter" evidence="16">
    <location>
        <begin position="152"/>
        <end position="407"/>
    </location>
</feature>
<comment type="catalytic activity">
    <reaction evidence="12">
        <text>fluconazole(in) + ATP + H2O = fluconazole(out) + ADP + phosphate + H(+)</text>
        <dbReference type="Rhea" id="RHEA:61916"/>
        <dbReference type="ChEBI" id="CHEBI:15377"/>
        <dbReference type="ChEBI" id="CHEBI:15378"/>
        <dbReference type="ChEBI" id="CHEBI:30616"/>
        <dbReference type="ChEBI" id="CHEBI:43474"/>
        <dbReference type="ChEBI" id="CHEBI:46081"/>
        <dbReference type="ChEBI" id="CHEBI:456216"/>
    </reaction>
    <physiologicalReaction direction="left-to-right" evidence="12">
        <dbReference type="Rhea" id="RHEA:61917"/>
    </physiologicalReaction>
</comment>
<evidence type="ECO:0000256" key="4">
    <source>
        <dbReference type="ARBA" id="ARBA00022475"/>
    </source>
</evidence>
<dbReference type="GO" id="GO:0005524">
    <property type="term" value="F:ATP binding"/>
    <property type="evidence" value="ECO:0007669"/>
    <property type="project" value="UniProtKB-KW"/>
</dbReference>
<feature type="compositionally biased region" description="Basic and acidic residues" evidence="14">
    <location>
        <begin position="15"/>
        <end position="28"/>
    </location>
</feature>
<feature type="transmembrane region" description="Helical" evidence="15">
    <location>
        <begin position="1247"/>
        <end position="1268"/>
    </location>
</feature>
<comment type="catalytic activity">
    <reaction evidence="13">
        <text>(S)-miconazole(in) + ATP + H2O = (S)-miconazole(out) + ADP + phosphate + H(+)</text>
        <dbReference type="Rhea" id="RHEA:61932"/>
        <dbReference type="ChEBI" id="CHEBI:15377"/>
        <dbReference type="ChEBI" id="CHEBI:15378"/>
        <dbReference type="ChEBI" id="CHEBI:30616"/>
        <dbReference type="ChEBI" id="CHEBI:43474"/>
        <dbReference type="ChEBI" id="CHEBI:82897"/>
        <dbReference type="ChEBI" id="CHEBI:456216"/>
    </reaction>
    <physiologicalReaction direction="left-to-right" evidence="13">
        <dbReference type="Rhea" id="RHEA:61933"/>
    </physiologicalReaction>
</comment>
<dbReference type="InterPro" id="IPR010929">
    <property type="entry name" value="PDR_CDR_ABC"/>
</dbReference>
<dbReference type="GO" id="GO:0005886">
    <property type="term" value="C:plasma membrane"/>
    <property type="evidence" value="ECO:0007669"/>
    <property type="project" value="UniProtKB-SubCell"/>
</dbReference>
<evidence type="ECO:0000313" key="18">
    <source>
        <dbReference type="Proteomes" id="UP000002035"/>
    </source>
</evidence>
<comment type="catalytic activity">
    <reaction evidence="10">
        <text>(R)-miconazole(in) + ATP + H2O = (R)-miconazole(out) + ADP + phosphate + H(+)</text>
        <dbReference type="Rhea" id="RHEA:61928"/>
        <dbReference type="ChEBI" id="CHEBI:15377"/>
        <dbReference type="ChEBI" id="CHEBI:15378"/>
        <dbReference type="ChEBI" id="CHEBI:30616"/>
        <dbReference type="ChEBI" id="CHEBI:43474"/>
        <dbReference type="ChEBI" id="CHEBI:82894"/>
        <dbReference type="ChEBI" id="CHEBI:456216"/>
    </reaction>
    <physiologicalReaction direction="left-to-right" evidence="10">
        <dbReference type="Rhea" id="RHEA:61929"/>
    </physiologicalReaction>
</comment>
<evidence type="ECO:0000256" key="8">
    <source>
        <dbReference type="ARBA" id="ARBA00022989"/>
    </source>
</evidence>
<proteinExistence type="inferred from homology"/>
<dbReference type="SUPFAM" id="SSF52540">
    <property type="entry name" value="P-loop containing nucleoside triphosphate hydrolases"/>
    <property type="match status" value="2"/>
</dbReference>
<keyword evidence="3" id="KW-0813">Transport</keyword>
<gene>
    <name evidence="17" type="ORF">MCYG_07449</name>
</gene>
<evidence type="ECO:0000256" key="14">
    <source>
        <dbReference type="SAM" id="MobiDB-lite"/>
    </source>
</evidence>
<organism evidence="17 18">
    <name type="scientific">Arthroderma otae (strain ATCC MYA-4605 / CBS 113480)</name>
    <name type="common">Microsporum canis</name>
    <dbReference type="NCBI Taxonomy" id="554155"/>
    <lineage>
        <taxon>Eukaryota</taxon>
        <taxon>Fungi</taxon>
        <taxon>Dikarya</taxon>
        <taxon>Ascomycota</taxon>
        <taxon>Pezizomycotina</taxon>
        <taxon>Eurotiomycetes</taxon>
        <taxon>Eurotiomycetidae</taxon>
        <taxon>Onygenales</taxon>
        <taxon>Arthrodermataceae</taxon>
        <taxon>Microsporum</taxon>
    </lineage>
</organism>
<dbReference type="InterPro" id="IPR034001">
    <property type="entry name" value="ABCG_PDR_1"/>
</dbReference>
<dbReference type="OMA" id="QRMFQQY"/>
<keyword evidence="18" id="KW-1185">Reference proteome</keyword>
<evidence type="ECO:0000256" key="3">
    <source>
        <dbReference type="ARBA" id="ARBA00022448"/>
    </source>
</evidence>
<dbReference type="Pfam" id="PF00005">
    <property type="entry name" value="ABC_tran"/>
    <property type="match status" value="2"/>
</dbReference>
<dbReference type="STRING" id="554155.C5FYN2"/>
<dbReference type="GO" id="GO:0140359">
    <property type="term" value="F:ABC-type transporter activity"/>
    <property type="evidence" value="ECO:0007669"/>
    <property type="project" value="InterPro"/>
</dbReference>
<keyword evidence="4" id="KW-1003">Cell membrane</keyword>
<accession>C5FYN2</accession>